<dbReference type="EMBL" id="BARS01006541">
    <property type="protein sequence ID" value="GAF70012.1"/>
    <property type="molecule type" value="Genomic_DNA"/>
</dbReference>
<name>X0S263_9ZZZZ</name>
<gene>
    <name evidence="2" type="ORF">S01H1_12717</name>
</gene>
<protein>
    <submittedName>
        <fullName evidence="2">Uncharacterized protein</fullName>
    </submittedName>
</protein>
<dbReference type="AlphaFoldDB" id="X0S263"/>
<accession>X0S263</accession>
<organism evidence="2">
    <name type="scientific">marine sediment metagenome</name>
    <dbReference type="NCBI Taxonomy" id="412755"/>
    <lineage>
        <taxon>unclassified sequences</taxon>
        <taxon>metagenomes</taxon>
        <taxon>ecological metagenomes</taxon>
    </lineage>
</organism>
<comment type="caution">
    <text evidence="2">The sequence shown here is derived from an EMBL/GenBank/DDBJ whole genome shotgun (WGS) entry which is preliminary data.</text>
</comment>
<keyword evidence="1" id="KW-0175">Coiled coil</keyword>
<evidence type="ECO:0000256" key="1">
    <source>
        <dbReference type="SAM" id="Coils"/>
    </source>
</evidence>
<feature type="coiled-coil region" evidence="1">
    <location>
        <begin position="59"/>
        <end position="86"/>
    </location>
</feature>
<evidence type="ECO:0000313" key="2">
    <source>
        <dbReference type="EMBL" id="GAF70012.1"/>
    </source>
</evidence>
<sequence length="170" mass="19295">MGSIRAARTLSNISGEKINATNIDNFFKSFKANIQDNKALTESIGNAVKAVNMKMLSNWGELDNELKDLLKEAREAQERCVGVDKKTGEPIIIREKDRRLWKDVLAEIAKISEVRLRTLGQIQQGGKHITFNFIENQYNDLKQIVLEAEDVFPGINDYIEEKMLKGGKKE</sequence>
<reference evidence="2" key="1">
    <citation type="journal article" date="2014" name="Front. Microbiol.">
        <title>High frequency of phylogenetically diverse reductive dehalogenase-homologous genes in deep subseafloor sedimentary metagenomes.</title>
        <authorList>
            <person name="Kawai M."/>
            <person name="Futagami T."/>
            <person name="Toyoda A."/>
            <person name="Takaki Y."/>
            <person name="Nishi S."/>
            <person name="Hori S."/>
            <person name="Arai W."/>
            <person name="Tsubouchi T."/>
            <person name="Morono Y."/>
            <person name="Uchiyama I."/>
            <person name="Ito T."/>
            <person name="Fujiyama A."/>
            <person name="Inagaki F."/>
            <person name="Takami H."/>
        </authorList>
    </citation>
    <scope>NUCLEOTIDE SEQUENCE</scope>
    <source>
        <strain evidence="2">Expedition CK06-06</strain>
    </source>
</reference>
<proteinExistence type="predicted"/>